<dbReference type="Pfam" id="PF14520">
    <property type="entry name" value="HHH_5"/>
    <property type="match status" value="1"/>
</dbReference>
<evidence type="ECO:0000256" key="5">
    <source>
        <dbReference type="ARBA" id="ARBA00023015"/>
    </source>
</evidence>
<dbReference type="InterPro" id="IPR030842">
    <property type="entry name" value="TF_NusA_bacterial"/>
</dbReference>
<keyword evidence="1 7" id="KW-0806">Transcription termination</keyword>
<dbReference type="PANTHER" id="PTHR22648">
    <property type="entry name" value="TRANSCRIPTION TERMINATION FACTOR NUSA"/>
    <property type="match status" value="1"/>
</dbReference>
<dbReference type="InterPro" id="IPR015946">
    <property type="entry name" value="KH_dom-like_a/b"/>
</dbReference>
<dbReference type="EMBL" id="JACHHZ010000001">
    <property type="protein sequence ID" value="MBB6091908.1"/>
    <property type="molecule type" value="Genomic_DNA"/>
</dbReference>
<dbReference type="Pfam" id="PF00575">
    <property type="entry name" value="S1"/>
    <property type="match status" value="1"/>
</dbReference>
<dbReference type="SUPFAM" id="SSF47794">
    <property type="entry name" value="Rad51 N-terminal domain-like"/>
    <property type="match status" value="2"/>
</dbReference>
<comment type="subunit">
    <text evidence="7">Monomer. Binds directly to the core enzyme of the DNA-dependent RNA polymerase and to nascent RNA.</text>
</comment>
<gene>
    <name evidence="7" type="primary">nusA</name>
    <name evidence="9" type="ORF">HNQ60_000754</name>
</gene>
<keyword evidence="6 7" id="KW-0804">Transcription</keyword>
<dbReference type="InterPro" id="IPR003029">
    <property type="entry name" value="S1_domain"/>
</dbReference>
<keyword evidence="5 7" id="KW-0805">Transcription regulation</keyword>
<dbReference type="InterPro" id="IPR036555">
    <property type="entry name" value="NusA_N_sf"/>
</dbReference>
<comment type="function">
    <text evidence="7">Participates in both transcription termination and antitermination.</text>
</comment>
<keyword evidence="4 7" id="KW-0694">RNA-binding</keyword>
<dbReference type="InterPro" id="IPR058582">
    <property type="entry name" value="KH_NusA_2nd"/>
</dbReference>
<dbReference type="NCBIfam" id="TIGR01953">
    <property type="entry name" value="NusA"/>
    <property type="match status" value="1"/>
</dbReference>
<dbReference type="RefSeq" id="WP_184329673.1">
    <property type="nucleotide sequence ID" value="NZ_JACHHZ010000001.1"/>
</dbReference>
<dbReference type="InterPro" id="IPR013735">
    <property type="entry name" value="TF_NusA_N"/>
</dbReference>
<dbReference type="InterPro" id="IPR010213">
    <property type="entry name" value="TF_NusA"/>
</dbReference>
<evidence type="ECO:0000313" key="9">
    <source>
        <dbReference type="EMBL" id="MBB6091908.1"/>
    </source>
</evidence>
<comment type="similarity">
    <text evidence="7">Belongs to the NusA family.</text>
</comment>
<evidence type="ECO:0000256" key="6">
    <source>
        <dbReference type="ARBA" id="ARBA00023163"/>
    </source>
</evidence>
<dbReference type="InterPro" id="IPR025249">
    <property type="entry name" value="TF_NusA_KH_1st"/>
</dbReference>
<reference evidence="9 10" key="1">
    <citation type="submission" date="2020-08" db="EMBL/GenBank/DDBJ databases">
        <title>Genomic Encyclopedia of Type Strains, Phase IV (KMG-IV): sequencing the most valuable type-strain genomes for metagenomic binning, comparative biology and taxonomic classification.</title>
        <authorList>
            <person name="Goeker M."/>
        </authorList>
    </citation>
    <scope>NUCLEOTIDE SEQUENCE [LARGE SCALE GENOMIC DNA]</scope>
    <source>
        <strain evidence="9 10">DSM 26723</strain>
    </source>
</reference>
<dbReference type="FunFam" id="3.30.300.20:FF:000002">
    <property type="entry name" value="Transcription termination/antitermination protein NusA"/>
    <property type="match status" value="1"/>
</dbReference>
<dbReference type="Gene3D" id="1.10.150.20">
    <property type="entry name" value="5' to 3' exonuclease, C-terminal subdomain"/>
    <property type="match status" value="2"/>
</dbReference>
<dbReference type="CDD" id="cd22529">
    <property type="entry name" value="KH-II_NusA_rpt2"/>
    <property type="match status" value="1"/>
</dbReference>
<dbReference type="InterPro" id="IPR010995">
    <property type="entry name" value="DNA_repair_Rad51/TF_NusA_a-hlx"/>
</dbReference>
<dbReference type="SUPFAM" id="SSF50249">
    <property type="entry name" value="Nucleic acid-binding proteins"/>
    <property type="match status" value="1"/>
</dbReference>
<dbReference type="PANTHER" id="PTHR22648:SF0">
    <property type="entry name" value="TRANSCRIPTION TERMINATION_ANTITERMINATION PROTEIN NUSA"/>
    <property type="match status" value="1"/>
</dbReference>
<comment type="subcellular location">
    <subcellularLocation>
        <location evidence="7">Cytoplasm</location>
    </subcellularLocation>
</comment>
<keyword evidence="10" id="KW-1185">Reference proteome</keyword>
<dbReference type="Gene3D" id="3.30.1480.10">
    <property type="entry name" value="NusA, N-terminal domain"/>
    <property type="match status" value="1"/>
</dbReference>
<comment type="caution">
    <text evidence="9">The sequence shown here is derived from an EMBL/GenBank/DDBJ whole genome shotgun (WGS) entry which is preliminary data.</text>
</comment>
<evidence type="ECO:0000256" key="4">
    <source>
        <dbReference type="ARBA" id="ARBA00022884"/>
    </source>
</evidence>
<dbReference type="GO" id="GO:0000166">
    <property type="term" value="F:nucleotide binding"/>
    <property type="evidence" value="ECO:0007669"/>
    <property type="project" value="InterPro"/>
</dbReference>
<dbReference type="Pfam" id="PF26594">
    <property type="entry name" value="KH_NusA_2nd"/>
    <property type="match status" value="1"/>
</dbReference>
<dbReference type="Gene3D" id="2.40.50.140">
    <property type="entry name" value="Nucleic acid-binding proteins"/>
    <property type="match status" value="1"/>
</dbReference>
<dbReference type="InterPro" id="IPR010214">
    <property type="entry name" value="Tscrpt_termin_fac_NusA_C_rpt"/>
</dbReference>
<dbReference type="InterPro" id="IPR009019">
    <property type="entry name" value="KH_sf_prok-type"/>
</dbReference>
<dbReference type="Proteomes" id="UP000588068">
    <property type="component" value="Unassembled WGS sequence"/>
</dbReference>
<dbReference type="InterPro" id="IPR004087">
    <property type="entry name" value="KH_dom"/>
</dbReference>
<dbReference type="SMART" id="SM00316">
    <property type="entry name" value="S1"/>
    <property type="match status" value="1"/>
</dbReference>
<dbReference type="InterPro" id="IPR012340">
    <property type="entry name" value="NA-bd_OB-fold"/>
</dbReference>
<proteinExistence type="inferred from homology"/>
<dbReference type="HAMAP" id="MF_00945_B">
    <property type="entry name" value="NusA_B"/>
    <property type="match status" value="1"/>
</dbReference>
<accession>A0A841HI29</accession>
<protein>
    <recommendedName>
        <fullName evidence="7">Transcription termination/antitermination protein NusA</fullName>
    </recommendedName>
</protein>
<dbReference type="GO" id="GO:0005829">
    <property type="term" value="C:cytosol"/>
    <property type="evidence" value="ECO:0007669"/>
    <property type="project" value="TreeGrafter"/>
</dbReference>
<dbReference type="GO" id="GO:0006353">
    <property type="term" value="P:DNA-templated transcription termination"/>
    <property type="evidence" value="ECO:0007669"/>
    <property type="project" value="UniProtKB-UniRule"/>
</dbReference>
<organism evidence="9 10">
    <name type="scientific">Povalibacter uvarum</name>
    <dbReference type="NCBI Taxonomy" id="732238"/>
    <lineage>
        <taxon>Bacteria</taxon>
        <taxon>Pseudomonadati</taxon>
        <taxon>Pseudomonadota</taxon>
        <taxon>Gammaproteobacteria</taxon>
        <taxon>Steroidobacterales</taxon>
        <taxon>Steroidobacteraceae</taxon>
        <taxon>Povalibacter</taxon>
    </lineage>
</organism>
<sequence length="502" mass="55165">MNKEILMVVDAVSNEKGVDKEIIFEALEAALASATRRRHGEGIDVRVSINRKTGDYDTWRRWKVFADDSTELEFPESELRLEDAIDVSKEAEVGGFVEVPMESVAFGRIAAQTAKQVIVQKVREAERAQVVDEYQSRAGTLVSGIVKRVDRNGVFVDLGANAEGFVPRDQMIPREPIRAQDRIKAFLKEVRSEPRGPQLFLSRTAPEFLIELFKLEVPEVGQSMINILGAARDPGVRAKIAVKSNDSRIDPVGACVGMRGSRVQAVSNEIAGERVDIIPFDENPAQFVINAMAPAEVVSIVVDEDSHSMDIAVTEEKLSQAIGRGGQNIRLASELTGWELNVMTEAAAVEKSEGESRKLVELFQKQLDVDEEVAQILVSEGFSTVEEIAYVPASELAGIEEFDEEIIKELRNRARDVLLTQAIASEEQIDGAEPAQDLLEVDGMDKELALVLASKGIVTREDLAEQAIDDLIEIDGIDSDRAGALIMAARKHWFDSTAGQQA</sequence>
<evidence type="ECO:0000259" key="8">
    <source>
        <dbReference type="PROSITE" id="PS50126"/>
    </source>
</evidence>
<dbReference type="Pfam" id="PF08529">
    <property type="entry name" value="NusA_N"/>
    <property type="match status" value="1"/>
</dbReference>
<dbReference type="GO" id="GO:0003723">
    <property type="term" value="F:RNA binding"/>
    <property type="evidence" value="ECO:0007669"/>
    <property type="project" value="UniProtKB-UniRule"/>
</dbReference>
<evidence type="ECO:0000256" key="7">
    <source>
        <dbReference type="HAMAP-Rule" id="MF_00945"/>
    </source>
</evidence>
<dbReference type="GO" id="GO:0031564">
    <property type="term" value="P:transcription antitermination"/>
    <property type="evidence" value="ECO:0007669"/>
    <property type="project" value="UniProtKB-UniRule"/>
</dbReference>
<dbReference type="CDD" id="cd02134">
    <property type="entry name" value="KH-II_NusA_rpt1"/>
    <property type="match status" value="1"/>
</dbReference>
<dbReference type="GO" id="GO:0003700">
    <property type="term" value="F:DNA-binding transcription factor activity"/>
    <property type="evidence" value="ECO:0007669"/>
    <property type="project" value="InterPro"/>
</dbReference>
<dbReference type="AlphaFoldDB" id="A0A841HI29"/>
<evidence type="ECO:0000313" key="10">
    <source>
        <dbReference type="Proteomes" id="UP000588068"/>
    </source>
</evidence>
<dbReference type="SUPFAM" id="SSF54814">
    <property type="entry name" value="Prokaryotic type KH domain (KH-domain type II)"/>
    <property type="match status" value="2"/>
</dbReference>
<evidence type="ECO:0000256" key="3">
    <source>
        <dbReference type="ARBA" id="ARBA00022814"/>
    </source>
</evidence>
<dbReference type="CDD" id="cd04455">
    <property type="entry name" value="S1_NusA"/>
    <property type="match status" value="1"/>
</dbReference>
<dbReference type="Pfam" id="PF13184">
    <property type="entry name" value="KH_NusA_1st"/>
    <property type="match status" value="1"/>
</dbReference>
<dbReference type="SMART" id="SM00322">
    <property type="entry name" value="KH"/>
    <property type="match status" value="2"/>
</dbReference>
<dbReference type="NCBIfam" id="TIGR01954">
    <property type="entry name" value="nusA_Cterm_rpt"/>
    <property type="match status" value="2"/>
</dbReference>
<name>A0A841HI29_9GAMM</name>
<dbReference type="SUPFAM" id="SSF69705">
    <property type="entry name" value="Transcription factor NusA, N-terminal domain"/>
    <property type="match status" value="1"/>
</dbReference>
<dbReference type="FunFam" id="3.30.300.20:FF:000005">
    <property type="entry name" value="Transcription termination/antitermination protein NusA"/>
    <property type="match status" value="1"/>
</dbReference>
<keyword evidence="2 7" id="KW-0963">Cytoplasm</keyword>
<evidence type="ECO:0000256" key="1">
    <source>
        <dbReference type="ARBA" id="ARBA00022472"/>
    </source>
</evidence>
<dbReference type="Gene3D" id="3.30.300.20">
    <property type="match status" value="2"/>
</dbReference>
<dbReference type="PROSITE" id="PS50084">
    <property type="entry name" value="KH_TYPE_1"/>
    <property type="match status" value="1"/>
</dbReference>
<keyword evidence="3 7" id="KW-0889">Transcription antitermination</keyword>
<feature type="domain" description="S1 motif" evidence="8">
    <location>
        <begin position="139"/>
        <end position="204"/>
    </location>
</feature>
<evidence type="ECO:0000256" key="2">
    <source>
        <dbReference type="ARBA" id="ARBA00022490"/>
    </source>
</evidence>
<dbReference type="PROSITE" id="PS50126">
    <property type="entry name" value="S1"/>
    <property type="match status" value="1"/>
</dbReference>